<dbReference type="EMBL" id="AWUE01011993">
    <property type="protein sequence ID" value="OMP10179.1"/>
    <property type="molecule type" value="Genomic_DNA"/>
</dbReference>
<dbReference type="GO" id="GO:0008422">
    <property type="term" value="F:beta-glucosidase activity"/>
    <property type="evidence" value="ECO:0007669"/>
    <property type="project" value="TreeGrafter"/>
</dbReference>
<evidence type="ECO:0000256" key="4">
    <source>
        <dbReference type="SAM" id="SignalP"/>
    </source>
</evidence>
<evidence type="ECO:0000313" key="6">
    <source>
        <dbReference type="Proteomes" id="UP000187203"/>
    </source>
</evidence>
<protein>
    <submittedName>
        <fullName evidence="5">Glycoside hydrolase, family 1</fullName>
    </submittedName>
</protein>
<comment type="caution">
    <text evidence="5">The sequence shown here is derived from an EMBL/GenBank/DDBJ whole genome shotgun (WGS) entry which is preliminary data.</text>
</comment>
<dbReference type="AlphaFoldDB" id="A0A1R3KT05"/>
<keyword evidence="2 5" id="KW-0378">Hydrolase</keyword>
<dbReference type="STRING" id="93759.A0A1R3KT05"/>
<dbReference type="Proteomes" id="UP000187203">
    <property type="component" value="Unassembled WGS sequence"/>
</dbReference>
<evidence type="ECO:0000313" key="5">
    <source>
        <dbReference type="EMBL" id="OMP10179.1"/>
    </source>
</evidence>
<evidence type="ECO:0000256" key="2">
    <source>
        <dbReference type="ARBA" id="ARBA00022801"/>
    </source>
</evidence>
<dbReference type="PANTHER" id="PTHR10353">
    <property type="entry name" value="GLYCOSYL HYDROLASE"/>
    <property type="match status" value="1"/>
</dbReference>
<keyword evidence="4" id="KW-0732">Signal</keyword>
<proteinExistence type="inferred from homology"/>
<dbReference type="InterPro" id="IPR033132">
    <property type="entry name" value="GH_1_N_CS"/>
</dbReference>
<feature type="signal peptide" evidence="4">
    <location>
        <begin position="1"/>
        <end position="22"/>
    </location>
</feature>
<reference evidence="6" key="1">
    <citation type="submission" date="2013-09" db="EMBL/GenBank/DDBJ databases">
        <title>Corchorus olitorius genome sequencing.</title>
        <authorList>
            <person name="Alam M."/>
            <person name="Haque M.S."/>
            <person name="Islam M.S."/>
            <person name="Emdad E.M."/>
            <person name="Islam M.M."/>
            <person name="Ahmed B."/>
            <person name="Halim A."/>
            <person name="Hossen Q.M.M."/>
            <person name="Hossain M.Z."/>
            <person name="Ahmed R."/>
            <person name="Khan M.M."/>
            <person name="Islam R."/>
            <person name="Rashid M.M."/>
            <person name="Khan S.A."/>
            <person name="Rahman M.S."/>
            <person name="Alam M."/>
            <person name="Yahiya A.S."/>
            <person name="Khan M.S."/>
            <person name="Azam M.S."/>
            <person name="Haque T."/>
            <person name="Lashkar M.Z.H."/>
            <person name="Akhand A.I."/>
            <person name="Morshed G."/>
            <person name="Roy S."/>
            <person name="Uddin K.S."/>
            <person name="Rabeya T."/>
            <person name="Hossain A.S."/>
            <person name="Chowdhury A."/>
            <person name="Snigdha A.R."/>
            <person name="Mortoza M.S."/>
            <person name="Matin S.A."/>
            <person name="Hoque S.M.E."/>
            <person name="Islam M.K."/>
            <person name="Roy D.K."/>
            <person name="Haider R."/>
            <person name="Moosa M.M."/>
            <person name="Elias S.M."/>
            <person name="Hasan A.M."/>
            <person name="Jahan S."/>
            <person name="Shafiuddin M."/>
            <person name="Mahmood N."/>
            <person name="Shommy N.S."/>
        </authorList>
    </citation>
    <scope>NUCLEOTIDE SEQUENCE [LARGE SCALE GENOMIC DNA]</scope>
    <source>
        <strain evidence="6">cv. O-4</strain>
    </source>
</reference>
<evidence type="ECO:0000256" key="3">
    <source>
        <dbReference type="RuleBase" id="RU003690"/>
    </source>
</evidence>
<dbReference type="Gene3D" id="3.20.20.80">
    <property type="entry name" value="Glycosidases"/>
    <property type="match status" value="1"/>
</dbReference>
<dbReference type="PRINTS" id="PR00131">
    <property type="entry name" value="GLHYDRLASE1"/>
</dbReference>
<accession>A0A1R3KT05</accession>
<dbReference type="OrthoDB" id="65569at2759"/>
<dbReference type="InterPro" id="IPR017853">
    <property type="entry name" value="GH"/>
</dbReference>
<dbReference type="PANTHER" id="PTHR10353:SF297">
    <property type="entry name" value="VICIANIN HYDROLASE-LIKE"/>
    <property type="match status" value="1"/>
</dbReference>
<dbReference type="InterPro" id="IPR001360">
    <property type="entry name" value="Glyco_hydro_1"/>
</dbReference>
<dbReference type="PROSITE" id="PS00653">
    <property type="entry name" value="GLYCOSYL_HYDROL_F1_2"/>
    <property type="match status" value="1"/>
</dbReference>
<keyword evidence="6" id="KW-1185">Reference proteome</keyword>
<organism evidence="5 6">
    <name type="scientific">Corchorus olitorius</name>
    <dbReference type="NCBI Taxonomy" id="93759"/>
    <lineage>
        <taxon>Eukaryota</taxon>
        <taxon>Viridiplantae</taxon>
        <taxon>Streptophyta</taxon>
        <taxon>Embryophyta</taxon>
        <taxon>Tracheophyta</taxon>
        <taxon>Spermatophyta</taxon>
        <taxon>Magnoliopsida</taxon>
        <taxon>eudicotyledons</taxon>
        <taxon>Gunneridae</taxon>
        <taxon>Pentapetalae</taxon>
        <taxon>rosids</taxon>
        <taxon>malvids</taxon>
        <taxon>Malvales</taxon>
        <taxon>Malvaceae</taxon>
        <taxon>Grewioideae</taxon>
        <taxon>Apeibeae</taxon>
        <taxon>Corchorus</taxon>
    </lineage>
</organism>
<feature type="chain" id="PRO_5013023498" evidence="4">
    <location>
        <begin position="23"/>
        <end position="446"/>
    </location>
</feature>
<dbReference type="GO" id="GO:0005975">
    <property type="term" value="P:carbohydrate metabolic process"/>
    <property type="evidence" value="ECO:0007669"/>
    <property type="project" value="InterPro"/>
</dbReference>
<name>A0A1R3KT05_9ROSI</name>
<dbReference type="FunFam" id="3.20.20.80:FF:000041">
    <property type="entry name" value="Beta-glucosidase 7"/>
    <property type="match status" value="1"/>
</dbReference>
<comment type="similarity">
    <text evidence="1 3">Belongs to the glycosyl hydrolase 1 family.</text>
</comment>
<gene>
    <name evidence="5" type="ORF">COLO4_04743</name>
</gene>
<dbReference type="SUPFAM" id="SSF51445">
    <property type="entry name" value="(Trans)glycosidases"/>
    <property type="match status" value="1"/>
</dbReference>
<dbReference type="Pfam" id="PF00232">
    <property type="entry name" value="Glyco_hydro_1"/>
    <property type="match status" value="1"/>
</dbReference>
<evidence type="ECO:0000256" key="1">
    <source>
        <dbReference type="ARBA" id="ARBA00010838"/>
    </source>
</evidence>
<sequence>MAKQSVFLFCCLLAIVLRPAFSQTVQPKQYNNFTRSLFPNDFLFGAGVSAYQVEGAALEDGKGMSVWDNYVRKYNDRILDHSTGDVASDFYHKYKEDIVLMKKIGLDSFRFSISWSRVLPKGRVSEGVNDLGVKFYNDLIDELIKNGITPFVTLLHFDHPQAIEEEYGAFGNRKFVDDFAEYAEFCFKTFGDRVKYWATLNEPNGWIVSIIQAGGYGWVEQGGNATESGPFPMGHHLILAHAAAARIYMDKYQPTQKGKIGITINTTWYKPLNATKEQEEAADRALDFVFGWFVEPIIFGEYPQSMRDFLGEKLPRFTADEAKMIKGSIDFLGVNYYSSSYASYTPFNPNNTANYLNYANVATSTQKDGVPIGTATPVSWLYLVPKGLEELMLKIKEKYNNPLVYINENGVAEANNRSLSIPEAIKDSLRITALDSHLKFLLSAIE</sequence>